<dbReference type="STRING" id="146020.RMCB_4116"/>
<feature type="transmembrane region" description="Helical" evidence="7">
    <location>
        <begin position="324"/>
        <end position="345"/>
    </location>
</feature>
<keyword evidence="5 7" id="KW-1133">Transmembrane helix</keyword>
<dbReference type="Pfam" id="PF03601">
    <property type="entry name" value="Cons_hypoth698"/>
    <property type="match status" value="1"/>
</dbReference>
<feature type="transmembrane region" description="Helical" evidence="7">
    <location>
        <begin position="162"/>
        <end position="184"/>
    </location>
</feature>
<evidence type="ECO:0000256" key="4">
    <source>
        <dbReference type="ARBA" id="ARBA00022692"/>
    </source>
</evidence>
<evidence type="ECO:0000256" key="6">
    <source>
        <dbReference type="ARBA" id="ARBA00023136"/>
    </source>
</evidence>
<feature type="transmembrane region" description="Helical" evidence="7">
    <location>
        <begin position="291"/>
        <end position="312"/>
    </location>
</feature>
<gene>
    <name evidence="8" type="ORF">RMCB_4116</name>
</gene>
<protein>
    <submittedName>
        <fullName evidence="8">Putative membrane protein YeiH</fullName>
    </submittedName>
</protein>
<dbReference type="OrthoDB" id="9766798at2"/>
<dbReference type="RefSeq" id="WP_062830311.1">
    <property type="nucleotide sequence ID" value="NZ_BCSX01000036.1"/>
</dbReference>
<feature type="transmembrane region" description="Helical" evidence="7">
    <location>
        <begin position="268"/>
        <end position="285"/>
    </location>
</feature>
<keyword evidence="9" id="KW-1185">Reference proteome</keyword>
<feature type="transmembrane region" description="Helical" evidence="7">
    <location>
        <begin position="136"/>
        <end position="156"/>
    </location>
</feature>
<feature type="transmembrane region" description="Helical" evidence="7">
    <location>
        <begin position="20"/>
        <end position="37"/>
    </location>
</feature>
<proteinExistence type="inferred from homology"/>
<organism evidence="8 9">
    <name type="scientific">Mycolicibacterium brisbanense</name>
    <dbReference type="NCBI Taxonomy" id="146020"/>
    <lineage>
        <taxon>Bacteria</taxon>
        <taxon>Bacillati</taxon>
        <taxon>Actinomycetota</taxon>
        <taxon>Actinomycetes</taxon>
        <taxon>Mycobacteriales</taxon>
        <taxon>Mycobacteriaceae</taxon>
        <taxon>Mycolicibacterium</taxon>
    </lineage>
</organism>
<keyword evidence="6 7" id="KW-0472">Membrane</keyword>
<name>A0A117I6F4_9MYCO</name>
<evidence type="ECO:0000256" key="3">
    <source>
        <dbReference type="ARBA" id="ARBA00022475"/>
    </source>
</evidence>
<feature type="transmembrane region" description="Helical" evidence="7">
    <location>
        <begin position="43"/>
        <end position="61"/>
    </location>
</feature>
<evidence type="ECO:0000313" key="9">
    <source>
        <dbReference type="Proteomes" id="UP000069620"/>
    </source>
</evidence>
<sequence>MSTTAIDATPTRTRRRIVKALPGAALSLAVATVATVVGRVVPVLGGPVAAVLIGVVLATWLRPAKRWPTVPHGLRLTGGLALQTAVVLLGTQISLQQAWRVGGSALPVMCATLAAAFVCAWLFGRWLNIDHDLRTLIGVGTAICGASAIAAVTPVLKPKPSAVAYALSTIFLFNIAAVLTFPVLGHLLDLGQHTFGVFAGTAVNDTSSVVAAAAVYGDQAAHTAVVVKLTRSLAIIPVVMVIGALVARRVGVARPGAQRPKVRKLVPWFLVGFVALAAVNSVWPLPSAVRIPGAELAGLLITWALAAIGLSTDLSALRRTGLKPVLLGGMLWIVVAGTSVAVQFLTTASLQA</sequence>
<dbReference type="PANTHER" id="PTHR30106">
    <property type="entry name" value="INNER MEMBRANE PROTEIN YEIH-RELATED"/>
    <property type="match status" value="1"/>
</dbReference>
<comment type="similarity">
    <text evidence="2">Belongs to the UPF0324 family.</text>
</comment>
<accession>A0A117I6F4</accession>
<comment type="subcellular location">
    <subcellularLocation>
        <location evidence="1">Cell membrane</location>
        <topology evidence="1">Multi-pass membrane protein</topology>
    </subcellularLocation>
</comment>
<keyword evidence="3" id="KW-1003">Cell membrane</keyword>
<evidence type="ECO:0000313" key="8">
    <source>
        <dbReference type="EMBL" id="GAS90020.1"/>
    </source>
</evidence>
<feature type="transmembrane region" description="Helical" evidence="7">
    <location>
        <begin position="73"/>
        <end position="93"/>
    </location>
</feature>
<dbReference type="Proteomes" id="UP000069620">
    <property type="component" value="Unassembled WGS sequence"/>
</dbReference>
<evidence type="ECO:0000256" key="5">
    <source>
        <dbReference type="ARBA" id="ARBA00022989"/>
    </source>
</evidence>
<reference evidence="9" key="2">
    <citation type="submission" date="2016-02" db="EMBL/GenBank/DDBJ databases">
        <title>Draft genome sequence of five rapidly growing Mycobacterium species.</title>
        <authorList>
            <person name="Katahira K."/>
            <person name="Gotou Y."/>
            <person name="Iida K."/>
            <person name="Ogura Y."/>
            <person name="Hayashi T."/>
        </authorList>
    </citation>
    <scope>NUCLEOTIDE SEQUENCE [LARGE SCALE GENOMIC DNA]</scope>
    <source>
        <strain evidence="9">JCM15654</strain>
    </source>
</reference>
<dbReference type="EMBL" id="BCSX01000036">
    <property type="protein sequence ID" value="GAS90020.1"/>
    <property type="molecule type" value="Genomic_DNA"/>
</dbReference>
<dbReference type="InterPro" id="IPR018383">
    <property type="entry name" value="UPF0324_pro"/>
</dbReference>
<evidence type="ECO:0000256" key="2">
    <source>
        <dbReference type="ARBA" id="ARBA00007977"/>
    </source>
</evidence>
<evidence type="ECO:0000256" key="1">
    <source>
        <dbReference type="ARBA" id="ARBA00004651"/>
    </source>
</evidence>
<dbReference type="AlphaFoldDB" id="A0A117I6F4"/>
<comment type="caution">
    <text evidence="8">The sequence shown here is derived from an EMBL/GenBank/DDBJ whole genome shotgun (WGS) entry which is preliminary data.</text>
</comment>
<evidence type="ECO:0000256" key="7">
    <source>
        <dbReference type="SAM" id="Phobius"/>
    </source>
</evidence>
<keyword evidence="4 7" id="KW-0812">Transmembrane</keyword>
<feature type="transmembrane region" description="Helical" evidence="7">
    <location>
        <begin position="229"/>
        <end position="247"/>
    </location>
</feature>
<dbReference type="GO" id="GO:0005886">
    <property type="term" value="C:plasma membrane"/>
    <property type="evidence" value="ECO:0007669"/>
    <property type="project" value="UniProtKB-SubCell"/>
</dbReference>
<reference evidence="9" key="1">
    <citation type="journal article" date="2016" name="Genome Announc.">
        <title>Draft Genome Sequences of Five Rapidly Growing Mycobacterium Species, M. thermoresistibile, M. fortuitum subsp. acetamidolyticum, M. canariasense, M. brisbanense, and M. novocastrense.</title>
        <authorList>
            <person name="Katahira K."/>
            <person name="Ogura Y."/>
            <person name="Gotoh Y."/>
            <person name="Hayashi T."/>
        </authorList>
    </citation>
    <scope>NUCLEOTIDE SEQUENCE [LARGE SCALE GENOMIC DNA]</scope>
    <source>
        <strain evidence="9">JCM15654</strain>
    </source>
</reference>
<feature type="transmembrane region" description="Helical" evidence="7">
    <location>
        <begin position="105"/>
        <end position="124"/>
    </location>
</feature>
<dbReference type="PANTHER" id="PTHR30106:SF1">
    <property type="entry name" value="UPF0324 MEMBRANE PROTEIN FN0533"/>
    <property type="match status" value="1"/>
</dbReference>
<feature type="transmembrane region" description="Helical" evidence="7">
    <location>
        <begin position="196"/>
        <end position="217"/>
    </location>
</feature>